<feature type="signal peptide" evidence="8">
    <location>
        <begin position="1"/>
        <end position="35"/>
    </location>
</feature>
<comment type="caution">
    <text evidence="9">The sequence shown here is derived from an EMBL/GenBank/DDBJ whole genome shotgun (WGS) entry which is preliminary data.</text>
</comment>
<keyword evidence="3" id="KW-1134">Transmembrane beta strand</keyword>
<evidence type="ECO:0000313" key="10">
    <source>
        <dbReference type="Proteomes" id="UP000717995"/>
    </source>
</evidence>
<reference evidence="9 10" key="1">
    <citation type="submission" date="2021-02" db="EMBL/GenBank/DDBJ databases">
        <authorList>
            <person name="Lee D.-H."/>
        </authorList>
    </citation>
    <scope>NUCLEOTIDE SEQUENCE [LARGE SCALE GENOMIC DNA]</scope>
    <source>
        <strain evidence="9 10">UL073</strain>
    </source>
</reference>
<evidence type="ECO:0000256" key="7">
    <source>
        <dbReference type="ARBA" id="ARBA00023237"/>
    </source>
</evidence>
<proteinExistence type="inferred from homology"/>
<keyword evidence="5 8" id="KW-0732">Signal</keyword>
<dbReference type="SUPFAM" id="SSF56935">
    <property type="entry name" value="Porins"/>
    <property type="match status" value="1"/>
</dbReference>
<dbReference type="EMBL" id="JAFEUP010000004">
    <property type="protein sequence ID" value="MBM7061848.1"/>
    <property type="molecule type" value="Genomic_DNA"/>
</dbReference>
<name>A0ABS2IJ26_9GAMM</name>
<dbReference type="InterPro" id="IPR005017">
    <property type="entry name" value="OMPP1/FadL/TodX"/>
</dbReference>
<dbReference type="Pfam" id="PF03349">
    <property type="entry name" value="Toluene_X"/>
    <property type="match status" value="1"/>
</dbReference>
<dbReference type="Gene3D" id="2.40.160.60">
    <property type="entry name" value="Outer membrane protein transport protein (OMPP1/FadL/TodX)"/>
    <property type="match status" value="1"/>
</dbReference>
<comment type="similarity">
    <text evidence="2">Belongs to the OmpP1/FadL family.</text>
</comment>
<dbReference type="PANTHER" id="PTHR35093">
    <property type="entry name" value="OUTER MEMBRANE PROTEIN NMB0088-RELATED"/>
    <property type="match status" value="1"/>
</dbReference>
<evidence type="ECO:0000256" key="1">
    <source>
        <dbReference type="ARBA" id="ARBA00004571"/>
    </source>
</evidence>
<keyword evidence="4" id="KW-0812">Transmembrane</keyword>
<feature type="chain" id="PRO_5046699114" evidence="8">
    <location>
        <begin position="36"/>
        <end position="438"/>
    </location>
</feature>
<evidence type="ECO:0000313" key="9">
    <source>
        <dbReference type="EMBL" id="MBM7061848.1"/>
    </source>
</evidence>
<keyword evidence="7" id="KW-0998">Cell outer membrane</keyword>
<evidence type="ECO:0000256" key="4">
    <source>
        <dbReference type="ARBA" id="ARBA00022692"/>
    </source>
</evidence>
<comment type="subcellular location">
    <subcellularLocation>
        <location evidence="1">Cell outer membrane</location>
        <topology evidence="1">Multi-pass membrane protein</topology>
    </subcellularLocation>
</comment>
<sequence>MPAHRVRCFVPSRLASVVRLAGVAGFLGAASSAWAGGILIYETGHEGNGLANAGAAALATDPSVLMNNPAGISQLAGTQVNMNAQVILGDMGFSRDSDNNFGGNEGGNPLTYIPGSSFFVSHEVNEQASIGFGMYGNFGLALDYDDDWAGRYFTQEAAIMGVSFQPTYAYKIDDDLSIGFGPRFMYGFYRTEVAVNNSVLGLVEREDGQLRYKDTDWGVGFNIGLLYNLNERTKLGLAYTSKVDLEFEDHAELKKITNPLLNLALSRVNPSGLELDMSVPQTVLASVTYQLDSQWSLLGSLGWQDWSEFGQIGVEVDTDATTTTTTVDRQYKDTWHASIGAQNQIDKRWRWSVGLAYDSSAVDDEDRTVDNPMNEAWRFATGINYALDEGVDVHLNYALVWLGDMDVQQTKRRSGGTLSGEYANTALHVLGGGVVWRF</sequence>
<keyword evidence="10" id="KW-1185">Reference proteome</keyword>
<gene>
    <name evidence="9" type="ORF">JQX08_14150</name>
</gene>
<dbReference type="Proteomes" id="UP000717995">
    <property type="component" value="Unassembled WGS sequence"/>
</dbReference>
<protein>
    <submittedName>
        <fullName evidence="9">Outer membrane protein transport protein</fullName>
    </submittedName>
</protein>
<dbReference type="PANTHER" id="PTHR35093:SF8">
    <property type="entry name" value="OUTER MEMBRANE PROTEIN NMB0088-RELATED"/>
    <property type="match status" value="1"/>
</dbReference>
<dbReference type="RefSeq" id="WP_205349041.1">
    <property type="nucleotide sequence ID" value="NZ_JAFEUP010000004.1"/>
</dbReference>
<evidence type="ECO:0000256" key="3">
    <source>
        <dbReference type="ARBA" id="ARBA00022452"/>
    </source>
</evidence>
<evidence type="ECO:0000256" key="2">
    <source>
        <dbReference type="ARBA" id="ARBA00008163"/>
    </source>
</evidence>
<evidence type="ECO:0000256" key="5">
    <source>
        <dbReference type="ARBA" id="ARBA00022729"/>
    </source>
</evidence>
<accession>A0ABS2IJ26</accession>
<evidence type="ECO:0000256" key="6">
    <source>
        <dbReference type="ARBA" id="ARBA00023136"/>
    </source>
</evidence>
<keyword evidence="6" id="KW-0472">Membrane</keyword>
<evidence type="ECO:0000256" key="8">
    <source>
        <dbReference type="SAM" id="SignalP"/>
    </source>
</evidence>
<organism evidence="9 10">
    <name type="scientific">Zestomonas insulae</name>
    <dbReference type="NCBI Taxonomy" id="2809017"/>
    <lineage>
        <taxon>Bacteria</taxon>
        <taxon>Pseudomonadati</taxon>
        <taxon>Pseudomonadota</taxon>
        <taxon>Gammaproteobacteria</taxon>
        <taxon>Pseudomonadales</taxon>
        <taxon>Pseudomonadaceae</taxon>
        <taxon>Zestomonas</taxon>
    </lineage>
</organism>